<dbReference type="Gene3D" id="1.10.10.2520">
    <property type="entry name" value="Cell wall hydrolase SleB, domain 1"/>
    <property type="match status" value="1"/>
</dbReference>
<feature type="domain" description="SH3b" evidence="1">
    <location>
        <begin position="185"/>
        <end position="247"/>
    </location>
</feature>
<gene>
    <name evidence="2" type="ORF">EDD76_101318</name>
</gene>
<name>A0A4R1R6T2_9FIRM</name>
<comment type="caution">
    <text evidence="2">The sequence shown here is derived from an EMBL/GenBank/DDBJ whole genome shotgun (WGS) entry which is preliminary data.</text>
</comment>
<dbReference type="InterPro" id="IPR011105">
    <property type="entry name" value="Cell_wall_hydrolase_SleB"/>
</dbReference>
<dbReference type="EMBL" id="SLUO01000001">
    <property type="protein sequence ID" value="TCL61220.1"/>
    <property type="molecule type" value="Genomic_DNA"/>
</dbReference>
<organism evidence="2 3">
    <name type="scientific">Kineothrix alysoides</name>
    <dbReference type="NCBI Taxonomy" id="1469948"/>
    <lineage>
        <taxon>Bacteria</taxon>
        <taxon>Bacillati</taxon>
        <taxon>Bacillota</taxon>
        <taxon>Clostridia</taxon>
        <taxon>Lachnospirales</taxon>
        <taxon>Lachnospiraceae</taxon>
        <taxon>Kineothrix</taxon>
    </lineage>
</organism>
<reference evidence="2 3" key="1">
    <citation type="submission" date="2019-03" db="EMBL/GenBank/DDBJ databases">
        <title>Genomic Encyclopedia of Type Strains, Phase IV (KMG-IV): sequencing the most valuable type-strain genomes for metagenomic binning, comparative biology and taxonomic classification.</title>
        <authorList>
            <person name="Goeker M."/>
        </authorList>
    </citation>
    <scope>NUCLEOTIDE SEQUENCE [LARGE SCALE GENOMIC DNA]</scope>
    <source>
        <strain evidence="2 3">DSM 100556</strain>
    </source>
</reference>
<dbReference type="InterPro" id="IPR003646">
    <property type="entry name" value="SH3-like_bac-type"/>
</dbReference>
<accession>A0A4R1R6T2</accession>
<dbReference type="Pfam" id="PF08239">
    <property type="entry name" value="SH3_3"/>
    <property type="match status" value="1"/>
</dbReference>
<dbReference type="Proteomes" id="UP000295718">
    <property type="component" value="Unassembled WGS sequence"/>
</dbReference>
<protein>
    <submittedName>
        <fullName evidence="2">SH3 domain-containing protein</fullName>
    </submittedName>
</protein>
<dbReference type="InterPro" id="IPR052354">
    <property type="entry name" value="Cell_Wall_Dynamics_Protein"/>
</dbReference>
<evidence type="ECO:0000313" key="2">
    <source>
        <dbReference type="EMBL" id="TCL61220.1"/>
    </source>
</evidence>
<dbReference type="Gene3D" id="2.30.30.40">
    <property type="entry name" value="SH3 Domains"/>
    <property type="match status" value="2"/>
</dbReference>
<dbReference type="SMART" id="SM00287">
    <property type="entry name" value="SH3b"/>
    <property type="match status" value="2"/>
</dbReference>
<dbReference type="PANTHER" id="PTHR34408:SF1">
    <property type="entry name" value="GLYCOSYL HYDROLASE FAMILY 19 DOMAIN-CONTAINING PROTEIN HI_1415"/>
    <property type="match status" value="1"/>
</dbReference>
<keyword evidence="3" id="KW-1185">Reference proteome</keyword>
<evidence type="ECO:0000259" key="1">
    <source>
        <dbReference type="SMART" id="SM00287"/>
    </source>
</evidence>
<dbReference type="GO" id="GO:0016787">
    <property type="term" value="F:hydrolase activity"/>
    <property type="evidence" value="ECO:0007669"/>
    <property type="project" value="InterPro"/>
</dbReference>
<sequence>MEHKLGGNEMSRSIKLFYRLSGIVLALVMVMSMDIKAAAGENTTGSKEYLDSLTVGVAKILDPSTEARGESSVSENSVQVSANSAVAKETVPDITVQEQKTEPAAQKEPESDLVMADVQNALNVRAEAGEDAEKVGLLYKDCGGKILERRDGWTKLQSGSLVGWANDEYLLFGNDAEKMAGEVGNLIVTIETDALRVRKAPNTEAGIYVVMAQDDELDVIQVMDNDWISVAYGNEIGYVSSEFVNLDFHIDEGETVTAIKAREKAEAEAKAKLTADQGAVVVGADDTRLLAALIYCEAGNQGYEGHLAVGAVVMNRVRSGAYPNSITGVIYASGQFTPALNGKVAKVYGGNIPDSCIKAAQEAIGGATNVGTATHFKRAGVHDGIVIGDHVFW</sequence>
<feature type="domain" description="SH3b" evidence="1">
    <location>
        <begin position="109"/>
        <end position="174"/>
    </location>
</feature>
<dbReference type="PANTHER" id="PTHR34408">
    <property type="entry name" value="FAMILY PROTEIN, PUTATIVE-RELATED"/>
    <property type="match status" value="1"/>
</dbReference>
<dbReference type="InterPro" id="IPR042047">
    <property type="entry name" value="SleB_dom1"/>
</dbReference>
<dbReference type="Pfam" id="PF07486">
    <property type="entry name" value="Hydrolase_2"/>
    <property type="match status" value="1"/>
</dbReference>
<proteinExistence type="predicted"/>
<dbReference type="STRING" id="1469948.GCA_000732725_02452"/>
<evidence type="ECO:0000313" key="3">
    <source>
        <dbReference type="Proteomes" id="UP000295718"/>
    </source>
</evidence>
<dbReference type="AlphaFoldDB" id="A0A4R1R6T2"/>